<keyword evidence="2 5" id="KW-0645">Protease</keyword>
<dbReference type="Proteomes" id="UP000004705">
    <property type="component" value="Chromosome"/>
</dbReference>
<keyword evidence="3" id="KW-0064">Aspartyl protease</keyword>
<dbReference type="EMBL" id="CM001466">
    <property type="protein sequence ID" value="EHY88356.1"/>
    <property type="molecule type" value="Genomic_DNA"/>
</dbReference>
<name>H8G7B7_9PSEU</name>
<dbReference type="NCBIfam" id="TIGR00072">
    <property type="entry name" value="hydrog_prot"/>
    <property type="match status" value="1"/>
</dbReference>
<keyword evidence="6" id="KW-1185">Reference proteome</keyword>
<evidence type="ECO:0000256" key="1">
    <source>
        <dbReference type="ARBA" id="ARBA00006814"/>
    </source>
</evidence>
<evidence type="ECO:0000256" key="4">
    <source>
        <dbReference type="ARBA" id="ARBA00022801"/>
    </source>
</evidence>
<dbReference type="PANTHER" id="PTHR30302">
    <property type="entry name" value="HYDROGENASE 1 MATURATION PROTEASE"/>
    <property type="match status" value="1"/>
</dbReference>
<dbReference type="AlphaFoldDB" id="H8G7B7"/>
<dbReference type="Pfam" id="PF01750">
    <property type="entry name" value="HycI"/>
    <property type="match status" value="1"/>
</dbReference>
<sequence length="172" mass="18263">MLVTGVGTILRGDEGFALEVVQRLAERRLPAWVQLADHGIGRSRLHHDMLGDYDTTVLVDGTPHGGVPGRLWFTDLDLTDADTGAEFPMPARHRLTPAAELTLLRLLGGDASRLVVVGCEPHTTDGVGLSPEVHAAVDDAVTLITELVWGEPTALPTVESGVPPTVPSTLPD</sequence>
<dbReference type="HOGENOM" id="CLU_099037_1_0_11"/>
<gene>
    <name evidence="5" type="ORF">SacazDRAFT_01426</name>
</gene>
<accession>H8G7B7</accession>
<evidence type="ECO:0000256" key="3">
    <source>
        <dbReference type="ARBA" id="ARBA00022750"/>
    </source>
</evidence>
<dbReference type="Gene3D" id="3.40.50.1450">
    <property type="entry name" value="HybD-like"/>
    <property type="match status" value="1"/>
</dbReference>
<dbReference type="InterPro" id="IPR000671">
    <property type="entry name" value="Peptidase_A31"/>
</dbReference>
<dbReference type="GO" id="GO:0004190">
    <property type="term" value="F:aspartic-type endopeptidase activity"/>
    <property type="evidence" value="ECO:0007669"/>
    <property type="project" value="UniProtKB-KW"/>
</dbReference>
<dbReference type="PANTHER" id="PTHR30302:SF1">
    <property type="entry name" value="HYDROGENASE 2 MATURATION PROTEASE"/>
    <property type="match status" value="1"/>
</dbReference>
<evidence type="ECO:0000313" key="5">
    <source>
        <dbReference type="EMBL" id="EHY88356.1"/>
    </source>
</evidence>
<dbReference type="OrthoDB" id="3828930at2"/>
<dbReference type="InterPro" id="IPR023430">
    <property type="entry name" value="Pept_HybD-like_dom_sf"/>
</dbReference>
<evidence type="ECO:0000256" key="2">
    <source>
        <dbReference type="ARBA" id="ARBA00022670"/>
    </source>
</evidence>
<organism evidence="5 6">
    <name type="scientific">Saccharomonospora azurea NA-128</name>
    <dbReference type="NCBI Taxonomy" id="882081"/>
    <lineage>
        <taxon>Bacteria</taxon>
        <taxon>Bacillati</taxon>
        <taxon>Actinomycetota</taxon>
        <taxon>Actinomycetes</taxon>
        <taxon>Pseudonocardiales</taxon>
        <taxon>Pseudonocardiaceae</taxon>
        <taxon>Saccharomonospora</taxon>
    </lineage>
</organism>
<protein>
    <submittedName>
        <fullName evidence="5">Hydrogenase maturation protease</fullName>
    </submittedName>
</protein>
<dbReference type="GO" id="GO:0016485">
    <property type="term" value="P:protein processing"/>
    <property type="evidence" value="ECO:0007669"/>
    <property type="project" value="TreeGrafter"/>
</dbReference>
<reference evidence="5 6" key="1">
    <citation type="journal article" date="2012" name="Stand. Genomic Sci.">
        <title>Genome sequence of the soil bacterium Saccharomonospora azurea type strain (NA-128(T)).</title>
        <authorList>
            <person name="Klenk H.P."/>
            <person name="Held B."/>
            <person name="Lucas S."/>
            <person name="Lapidus A."/>
            <person name="Copeland A."/>
            <person name="Hammon N."/>
            <person name="Pitluck S."/>
            <person name="Goodwin L.A."/>
            <person name="Han C."/>
            <person name="Tapia R."/>
            <person name="Brambilla E.M."/>
            <person name="Potter G."/>
            <person name="Land M."/>
            <person name="Ivanova N."/>
            <person name="Rohde M."/>
            <person name="Goker M."/>
            <person name="Detter J.C."/>
            <person name="Kyrpides N.C."/>
            <person name="Woyke T."/>
        </authorList>
    </citation>
    <scope>NUCLEOTIDE SEQUENCE [LARGE SCALE GENOMIC DNA]</scope>
    <source>
        <strain evidence="5 6">NA-128</strain>
    </source>
</reference>
<proteinExistence type="inferred from homology"/>
<dbReference type="SUPFAM" id="SSF53163">
    <property type="entry name" value="HybD-like"/>
    <property type="match status" value="1"/>
</dbReference>
<dbReference type="GO" id="GO:0008047">
    <property type="term" value="F:enzyme activator activity"/>
    <property type="evidence" value="ECO:0007669"/>
    <property type="project" value="InterPro"/>
</dbReference>
<comment type="similarity">
    <text evidence="1">Belongs to the peptidase A31 family.</text>
</comment>
<evidence type="ECO:0000313" key="6">
    <source>
        <dbReference type="Proteomes" id="UP000004705"/>
    </source>
</evidence>
<keyword evidence="4" id="KW-0378">Hydrolase</keyword>